<gene>
    <name evidence="4" type="ORF">JV46_04990</name>
</gene>
<dbReference type="InterPro" id="IPR041698">
    <property type="entry name" value="Methyltransf_25"/>
</dbReference>
<dbReference type="OrthoDB" id="9791837at2"/>
<dbReference type="GO" id="GO:0008168">
    <property type="term" value="F:methyltransferase activity"/>
    <property type="evidence" value="ECO:0007669"/>
    <property type="project" value="UniProtKB-KW"/>
</dbReference>
<keyword evidence="1 4" id="KW-0489">Methyltransferase</keyword>
<dbReference type="eggNOG" id="COG2227">
    <property type="taxonomic scope" value="Bacteria"/>
</dbReference>
<feature type="domain" description="Methyltransferase" evidence="3">
    <location>
        <begin position="56"/>
        <end position="151"/>
    </location>
</feature>
<organism evidence="4 5">
    <name type="scientific">Solemya velum gill symbiont</name>
    <dbReference type="NCBI Taxonomy" id="2340"/>
    <lineage>
        <taxon>Bacteria</taxon>
        <taxon>Pseudomonadati</taxon>
        <taxon>Pseudomonadota</taxon>
        <taxon>Gammaproteobacteria</taxon>
        <taxon>sulfur-oxidizing symbionts</taxon>
    </lineage>
</organism>
<dbReference type="PANTHER" id="PTHR43861">
    <property type="entry name" value="TRANS-ACONITATE 2-METHYLTRANSFERASE-RELATED"/>
    <property type="match status" value="1"/>
</dbReference>
<evidence type="ECO:0000313" key="5">
    <source>
        <dbReference type="Proteomes" id="UP000030856"/>
    </source>
</evidence>
<protein>
    <submittedName>
        <fullName evidence="4">Methylase</fullName>
    </submittedName>
</protein>
<dbReference type="GO" id="GO:0032259">
    <property type="term" value="P:methylation"/>
    <property type="evidence" value="ECO:0007669"/>
    <property type="project" value="UniProtKB-KW"/>
</dbReference>
<evidence type="ECO:0000259" key="3">
    <source>
        <dbReference type="Pfam" id="PF13649"/>
    </source>
</evidence>
<name>A0A0B0H4C0_SOVGS</name>
<dbReference type="Proteomes" id="UP000030856">
    <property type="component" value="Unassembled WGS sequence"/>
</dbReference>
<keyword evidence="2" id="KW-0808">Transferase</keyword>
<dbReference type="AlphaFoldDB" id="A0A0B0H4C0"/>
<dbReference type="SUPFAM" id="SSF53335">
    <property type="entry name" value="S-adenosyl-L-methionine-dependent methyltransferases"/>
    <property type="match status" value="1"/>
</dbReference>
<evidence type="ECO:0000313" key="4">
    <source>
        <dbReference type="EMBL" id="KHF25058.1"/>
    </source>
</evidence>
<dbReference type="PANTHER" id="PTHR43861:SF1">
    <property type="entry name" value="TRANS-ACONITATE 2-METHYLTRANSFERASE"/>
    <property type="match status" value="1"/>
</dbReference>
<evidence type="ECO:0000256" key="1">
    <source>
        <dbReference type="ARBA" id="ARBA00022603"/>
    </source>
</evidence>
<sequence>MCLKQHETEMNKDKQSYFDKIAHGYKALSTDLTPIRSYSEVYTLLKRIGDINGKEVLHVACSDGYFSRLIKQAGAKSLLGVDLSPNMIAIAEQHEKKSPLGITYQVADVFSMELDSRFDILFSSFAMSYATTRDQLLKMCVILYERLKPGGKLISMNDHPELKIDCETGYQKYGKTKRIIPPVQDGANIEVTWIAPDENNKLSEIKFKCHYFTRDAFIDALTRAGFVDIKFNSPEVSPEGLELFGESYWTTFLSNPLLIFIEAQKPY</sequence>
<keyword evidence="5" id="KW-1185">Reference proteome</keyword>
<reference evidence="4 5" key="1">
    <citation type="journal article" date="2014" name="BMC Genomics">
        <title>The genome of the intracellular bacterium of the coastal bivalve, Solemya velum: a blueprint for thriving in and out of symbiosis.</title>
        <authorList>
            <person name="Dmytrenko O."/>
            <person name="Russell S.L."/>
            <person name="Loo W.T."/>
            <person name="Fontanez K.M."/>
            <person name="Liao L."/>
            <person name="Roeselers G."/>
            <person name="Sharma R."/>
            <person name="Stewart F.J."/>
            <person name="Newton I.L."/>
            <person name="Woyke T."/>
            <person name="Wu D."/>
            <person name="Lang J.M."/>
            <person name="Eisen J.A."/>
            <person name="Cavanaugh C.M."/>
        </authorList>
    </citation>
    <scope>NUCLEOTIDE SEQUENCE [LARGE SCALE GENOMIC DNA]</scope>
    <source>
        <strain evidence="4 5">WH</strain>
    </source>
</reference>
<dbReference type="CDD" id="cd02440">
    <property type="entry name" value="AdoMet_MTases"/>
    <property type="match status" value="1"/>
</dbReference>
<proteinExistence type="predicted"/>
<dbReference type="InterPro" id="IPR029063">
    <property type="entry name" value="SAM-dependent_MTases_sf"/>
</dbReference>
<dbReference type="Gene3D" id="3.40.50.150">
    <property type="entry name" value="Vaccinia Virus protein VP39"/>
    <property type="match status" value="1"/>
</dbReference>
<accession>A0A0B0H4C0</accession>
<evidence type="ECO:0000256" key="2">
    <source>
        <dbReference type="ARBA" id="ARBA00022679"/>
    </source>
</evidence>
<dbReference type="EMBL" id="JRAA01000002">
    <property type="protein sequence ID" value="KHF25058.1"/>
    <property type="molecule type" value="Genomic_DNA"/>
</dbReference>
<dbReference type="STRING" id="2340.JV46_04990"/>
<dbReference type="Pfam" id="PF13649">
    <property type="entry name" value="Methyltransf_25"/>
    <property type="match status" value="1"/>
</dbReference>
<comment type="caution">
    <text evidence="4">The sequence shown here is derived from an EMBL/GenBank/DDBJ whole genome shotgun (WGS) entry which is preliminary data.</text>
</comment>